<dbReference type="EMBL" id="FP929125">
    <property type="protein sequence ID" value="CBX94690.1"/>
    <property type="molecule type" value="Genomic_DNA"/>
</dbReference>
<dbReference type="AlphaFoldDB" id="E4ZTY0"/>
<sequence>MPIIRCAHLTLHLDHLTTTNLPHAHTLARIIMEMNSKLGSCSLLTKKVGAVPPLPMVKALPRRTKLTAPLRTRSRRSTLPKIPPPILASKLLSYQVLRA</sequence>
<evidence type="ECO:0000313" key="2">
    <source>
        <dbReference type="Proteomes" id="UP000002668"/>
    </source>
</evidence>
<keyword evidence="2" id="KW-1185">Reference proteome</keyword>
<dbReference type="InParanoid" id="E4ZTY0"/>
<reference evidence="2" key="1">
    <citation type="journal article" date="2011" name="Nat. Commun.">
        <title>Effector diversification within compartments of the Leptosphaeria maculans genome affected by Repeat-Induced Point mutations.</title>
        <authorList>
            <person name="Rouxel T."/>
            <person name="Grandaubert J."/>
            <person name="Hane J.K."/>
            <person name="Hoede C."/>
            <person name="van de Wouw A.P."/>
            <person name="Couloux A."/>
            <person name="Dominguez V."/>
            <person name="Anthouard V."/>
            <person name="Bally P."/>
            <person name="Bourras S."/>
            <person name="Cozijnsen A.J."/>
            <person name="Ciuffetti L.M."/>
            <person name="Degrave A."/>
            <person name="Dilmaghani A."/>
            <person name="Duret L."/>
            <person name="Fudal I."/>
            <person name="Goodwin S.B."/>
            <person name="Gout L."/>
            <person name="Glaser N."/>
            <person name="Linglin J."/>
            <person name="Kema G.H.J."/>
            <person name="Lapalu N."/>
            <person name="Lawrence C.B."/>
            <person name="May K."/>
            <person name="Meyer M."/>
            <person name="Ollivier B."/>
            <person name="Poulain J."/>
            <person name="Schoch C.L."/>
            <person name="Simon A."/>
            <person name="Spatafora J.W."/>
            <person name="Stachowiak A."/>
            <person name="Turgeon B.G."/>
            <person name="Tyler B.M."/>
            <person name="Vincent D."/>
            <person name="Weissenbach J."/>
            <person name="Amselem J."/>
            <person name="Quesneville H."/>
            <person name="Oliver R.P."/>
            <person name="Wincker P."/>
            <person name="Balesdent M.-H."/>
            <person name="Howlett B.J."/>
        </authorList>
    </citation>
    <scope>NUCLEOTIDE SEQUENCE [LARGE SCALE GENOMIC DNA]</scope>
    <source>
        <strain evidence="2">JN3 / isolate v23.1.3 / race Av1-4-5-6-7-8</strain>
    </source>
</reference>
<evidence type="ECO:0000313" key="1">
    <source>
        <dbReference type="EMBL" id="CBX94690.1"/>
    </source>
</evidence>
<gene>
    <name evidence="1" type="ORF">LEMA_P116930.1</name>
</gene>
<accession>E4ZTY0</accession>
<proteinExistence type="predicted"/>
<protein>
    <submittedName>
        <fullName evidence="1">Predicted protein</fullName>
    </submittedName>
</protein>
<dbReference type="VEuPathDB" id="FungiDB:LEMA_P116930.1"/>
<dbReference type="HOGENOM" id="CLU_2320823_0_0_1"/>
<organism evidence="2">
    <name type="scientific">Leptosphaeria maculans (strain JN3 / isolate v23.1.3 / race Av1-4-5-6-7-8)</name>
    <name type="common">Blackleg fungus</name>
    <name type="synonym">Phoma lingam</name>
    <dbReference type="NCBI Taxonomy" id="985895"/>
    <lineage>
        <taxon>Eukaryota</taxon>
        <taxon>Fungi</taxon>
        <taxon>Dikarya</taxon>
        <taxon>Ascomycota</taxon>
        <taxon>Pezizomycotina</taxon>
        <taxon>Dothideomycetes</taxon>
        <taxon>Pleosporomycetidae</taxon>
        <taxon>Pleosporales</taxon>
        <taxon>Pleosporineae</taxon>
        <taxon>Leptosphaeriaceae</taxon>
        <taxon>Plenodomus</taxon>
        <taxon>Plenodomus lingam/Leptosphaeria maculans species complex</taxon>
    </lineage>
</organism>
<dbReference type="Proteomes" id="UP000002668">
    <property type="component" value="Genome"/>
</dbReference>
<name>E4ZTY0_LEPMJ</name>